<sequence>MEGVYHVGGCLITSQQLFGTQALNRRILAHNAPLYDINSKLEELVQSIPDKKLHYVALRGTVKAIGSPIKSLNSSNVSGVVQKLSIKEHVMTRSTAGFCPITPCDNQPLEGC</sequence>
<proteinExistence type="predicted"/>
<dbReference type="EMBL" id="OD011561">
    <property type="protein sequence ID" value="CAD7416643.1"/>
    <property type="molecule type" value="Genomic_DNA"/>
</dbReference>
<protein>
    <submittedName>
        <fullName evidence="1">Uncharacterized protein</fullName>
    </submittedName>
</protein>
<accession>A0A7R9DKZ3</accession>
<gene>
    <name evidence="1" type="ORF">TPSB3V08_LOCUS11200</name>
</gene>
<reference evidence="1" key="1">
    <citation type="submission" date="2020-11" db="EMBL/GenBank/DDBJ databases">
        <authorList>
            <person name="Tran Van P."/>
        </authorList>
    </citation>
    <scope>NUCLEOTIDE SEQUENCE</scope>
</reference>
<name>A0A7R9DKZ3_TIMPO</name>
<dbReference type="AlphaFoldDB" id="A0A7R9DKZ3"/>
<organism evidence="1">
    <name type="scientific">Timema poppense</name>
    <name type="common">Walking stick</name>
    <dbReference type="NCBI Taxonomy" id="170557"/>
    <lineage>
        <taxon>Eukaryota</taxon>
        <taxon>Metazoa</taxon>
        <taxon>Ecdysozoa</taxon>
        <taxon>Arthropoda</taxon>
        <taxon>Hexapoda</taxon>
        <taxon>Insecta</taxon>
        <taxon>Pterygota</taxon>
        <taxon>Neoptera</taxon>
        <taxon>Polyneoptera</taxon>
        <taxon>Phasmatodea</taxon>
        <taxon>Timematodea</taxon>
        <taxon>Timematoidea</taxon>
        <taxon>Timematidae</taxon>
        <taxon>Timema</taxon>
    </lineage>
</organism>
<evidence type="ECO:0000313" key="1">
    <source>
        <dbReference type="EMBL" id="CAD7416643.1"/>
    </source>
</evidence>